<dbReference type="Pfam" id="PF00155">
    <property type="entry name" value="Aminotran_1_2"/>
    <property type="match status" value="1"/>
</dbReference>
<dbReference type="Gene3D" id="3.40.640.10">
    <property type="entry name" value="Type I PLP-dependent aspartate aminotransferase-like (Major domain)"/>
    <property type="match status" value="1"/>
</dbReference>
<dbReference type="PANTHER" id="PTHR13693">
    <property type="entry name" value="CLASS II AMINOTRANSFERASE/8-AMINO-7-OXONONANOATE SYNTHASE"/>
    <property type="match status" value="1"/>
</dbReference>
<evidence type="ECO:0000256" key="2">
    <source>
        <dbReference type="ARBA" id="ARBA00022679"/>
    </source>
</evidence>
<comment type="caution">
    <text evidence="4">The sequence shown here is derived from an EMBL/GenBank/DDBJ whole genome shotgun (WGS) entry which is preliminary data.</text>
</comment>
<comment type="cofactor">
    <cofactor evidence="1">
        <name>pyridoxal 5'-phosphate</name>
        <dbReference type="ChEBI" id="CHEBI:597326"/>
    </cofactor>
</comment>
<dbReference type="GO" id="GO:0008483">
    <property type="term" value="F:transaminase activity"/>
    <property type="evidence" value="ECO:0007669"/>
    <property type="project" value="UniProtKB-KW"/>
</dbReference>
<reference evidence="4 5" key="1">
    <citation type="submission" date="2018-06" db="EMBL/GenBank/DDBJ databases">
        <title>Pseudomonas diversity within urban Lake Michigan freshwaters.</title>
        <authorList>
            <person name="Batrich M."/>
            <person name="Hatzopoulos T."/>
            <person name="Putonti C."/>
        </authorList>
    </citation>
    <scope>NUCLEOTIDE SEQUENCE [LARGE SCALE GENOMIC DNA]</scope>
    <source>
        <strain evidence="4 5">MB-090624</strain>
    </source>
</reference>
<dbReference type="SUPFAM" id="SSF53383">
    <property type="entry name" value="PLP-dependent transferases"/>
    <property type="match status" value="1"/>
</dbReference>
<evidence type="ECO:0000259" key="3">
    <source>
        <dbReference type="Pfam" id="PF00155"/>
    </source>
</evidence>
<dbReference type="OrthoDB" id="9807157at2"/>
<dbReference type="AlphaFoldDB" id="A0A2J7ULD4"/>
<protein>
    <submittedName>
        <fullName evidence="4">Aminotransferase class I and II</fullName>
    </submittedName>
</protein>
<organism evidence="4 5">
    <name type="scientific">Pseudomonas protegens</name>
    <dbReference type="NCBI Taxonomy" id="380021"/>
    <lineage>
        <taxon>Bacteria</taxon>
        <taxon>Pseudomonadati</taxon>
        <taxon>Pseudomonadota</taxon>
        <taxon>Gammaproteobacteria</taxon>
        <taxon>Pseudomonadales</taxon>
        <taxon>Pseudomonadaceae</taxon>
        <taxon>Pseudomonas</taxon>
    </lineage>
</organism>
<evidence type="ECO:0000313" key="4">
    <source>
        <dbReference type="EMBL" id="PYC40099.1"/>
    </source>
</evidence>
<dbReference type="InterPro" id="IPR015421">
    <property type="entry name" value="PyrdxlP-dep_Trfase_major"/>
</dbReference>
<dbReference type="InterPro" id="IPR050087">
    <property type="entry name" value="AON_synthase_class-II"/>
</dbReference>
<dbReference type="Proteomes" id="UP000248188">
    <property type="component" value="Unassembled WGS sequence"/>
</dbReference>
<proteinExistence type="predicted"/>
<dbReference type="RefSeq" id="WP_102878786.1">
    <property type="nucleotide sequence ID" value="NZ_JAMYBT010000003.1"/>
</dbReference>
<dbReference type="EMBL" id="QJRN01000004">
    <property type="protein sequence ID" value="PYC40099.1"/>
    <property type="molecule type" value="Genomic_DNA"/>
</dbReference>
<sequence length="407" mass="44519">MTDNTQPQATNKYRNNLKAFDYGNQFWDESERNGLAGIVANLVGDGSLETADGHRFINVSCCSYLDLDSHPSIVQGAIDALHRYGVLDHCISRIRIQIPALLELEASLSQLFEAKVITAISAGAATAGILPLLASGHLTQGVRPVMAFDKFAHFSMSLYKPVCGDETEVFTIGHNDMNALEDLCRKYRKVAYVADGTYSMGGHAALGDLLTLQEKYGLFLYLDDSHSLSIVGRHGEGYVRSHIDQVNENTIIVATLNKAFGTSGAAIMFGPKGKQVEDILTRFGGPMAWSQPMNTAAIGASLASAELHRGPELALRQNALSRNIQLFDEFIRTEQAGNAFPIRLVQLPNDKVIRSGRLLFENGFYVSPVFFPIVAKDNAGLRVMLRSTISEEQVLSMCELLRGCIES</sequence>
<dbReference type="Gene3D" id="3.90.1150.10">
    <property type="entry name" value="Aspartate Aminotransferase, domain 1"/>
    <property type="match status" value="1"/>
</dbReference>
<gene>
    <name evidence="4" type="ORF">DMX08_08785</name>
</gene>
<name>A0A2J7ULD4_9PSED</name>
<evidence type="ECO:0000256" key="1">
    <source>
        <dbReference type="ARBA" id="ARBA00001933"/>
    </source>
</evidence>
<dbReference type="InterPro" id="IPR015422">
    <property type="entry name" value="PyrdxlP-dep_Trfase_small"/>
</dbReference>
<dbReference type="InterPro" id="IPR004839">
    <property type="entry name" value="Aminotransferase_I/II_large"/>
</dbReference>
<dbReference type="NCBIfam" id="NF005697">
    <property type="entry name" value="PRK07505.1"/>
    <property type="match status" value="1"/>
</dbReference>
<evidence type="ECO:0000313" key="5">
    <source>
        <dbReference type="Proteomes" id="UP000248188"/>
    </source>
</evidence>
<keyword evidence="4" id="KW-0032">Aminotransferase</keyword>
<keyword evidence="2" id="KW-0808">Transferase</keyword>
<feature type="domain" description="Aminotransferase class I/classII large" evidence="3">
    <location>
        <begin position="174"/>
        <end position="399"/>
    </location>
</feature>
<dbReference type="InterPro" id="IPR015424">
    <property type="entry name" value="PyrdxlP-dep_Trfase"/>
</dbReference>
<accession>A0A2J7ULD4</accession>
<dbReference type="GO" id="GO:0030170">
    <property type="term" value="F:pyridoxal phosphate binding"/>
    <property type="evidence" value="ECO:0007669"/>
    <property type="project" value="InterPro"/>
</dbReference>